<keyword evidence="4" id="KW-0356">Hemostasis</keyword>
<feature type="compositionally biased region" description="Basic residues" evidence="15">
    <location>
        <begin position="332"/>
        <end position="346"/>
    </location>
</feature>
<evidence type="ECO:0000256" key="15">
    <source>
        <dbReference type="SAM" id="MobiDB-lite"/>
    </source>
</evidence>
<keyword evidence="9" id="KW-0094">Blood coagulation</keyword>
<evidence type="ECO:0000313" key="18">
    <source>
        <dbReference type="Proteomes" id="UP001652624"/>
    </source>
</evidence>
<reference evidence="19" key="1">
    <citation type="submission" date="2025-08" db="UniProtKB">
        <authorList>
            <consortium name="RefSeq"/>
        </authorList>
    </citation>
    <scope>IDENTIFICATION</scope>
</reference>
<evidence type="ECO:0000256" key="7">
    <source>
        <dbReference type="ARBA" id="ARBA00022833"/>
    </source>
</evidence>
<organism evidence="18 19">
    <name type="scientific">Erinaceus europaeus</name>
    <name type="common">Western European hedgehog</name>
    <dbReference type="NCBI Taxonomy" id="9365"/>
    <lineage>
        <taxon>Eukaryota</taxon>
        <taxon>Metazoa</taxon>
        <taxon>Chordata</taxon>
        <taxon>Craniata</taxon>
        <taxon>Vertebrata</taxon>
        <taxon>Euteleostomi</taxon>
        <taxon>Mammalia</taxon>
        <taxon>Eutheria</taxon>
        <taxon>Laurasiatheria</taxon>
        <taxon>Eulipotyphla</taxon>
        <taxon>Erinaceidae</taxon>
        <taxon>Erinaceinae</taxon>
        <taxon>Erinaceus</taxon>
    </lineage>
</organism>
<dbReference type="CDD" id="cd00042">
    <property type="entry name" value="CY"/>
    <property type="match status" value="1"/>
</dbReference>
<gene>
    <name evidence="19" type="primary">HRG</name>
</gene>
<dbReference type="RefSeq" id="XP_060054527.1">
    <property type="nucleotide sequence ID" value="XM_060198544.1"/>
</dbReference>
<keyword evidence="10" id="KW-1015">Disulfide bond</keyword>
<dbReference type="InterPro" id="IPR050735">
    <property type="entry name" value="Kininogen_Fetuin_HRG"/>
</dbReference>
<keyword evidence="8" id="KW-0186">Copper</keyword>
<name>A0ABM3Y0C6_ERIEU</name>
<sequence>MKLFPAALLLVLLITLHHSCALSPIDCNDAEPMAGEVLDLINKGRRDGYLFQLLRVADAHLDKGEFAAVYYLVLDVKESDCQVLSGKHWNDCEPNVSRRPSAMVIGQCKVIATTCWSDNQELRVKDFNCTTSSVYAALANTKDSPVLIDFIEDTYLYRKQADLALEKQKTENSDFVSFRVDQVERVARVRGDERTNYYVDFSVRNCSGHPFPRHFNIFGFCRADFSYNREDLDLETPKDVVINCEIFNLEVSLQPISGVHHPPGHHFHSGEQGHSHAGKPVGPHSHHKPHKSHKAGGPPPEGDRPPFQLECHPCTKRAGGHPQHHNSSEHHPHGHHHHGHHPHGHHHDGQHPHDHHHHRHRPHGHHHHGHRSHGHHCHGPPPHEHHPPGYDFEDDGPCDPAPHRDCVQDQHPPPQHHHHCGHNPPSRHSKEKGSGKRHSPFPRRQNEYVYRLPPLEKGELLPSPEANFPTFPLSNHHPPTSESCPGKFGEFPQLSQFFENEK</sequence>
<feature type="domain" description="Cystatin" evidence="17">
    <location>
        <begin position="136"/>
        <end position="245"/>
    </location>
</feature>
<dbReference type="SMART" id="SM00043">
    <property type="entry name" value="CY"/>
    <property type="match status" value="2"/>
</dbReference>
<feature type="signal peptide" evidence="16">
    <location>
        <begin position="1"/>
        <end position="21"/>
    </location>
</feature>
<feature type="compositionally biased region" description="Basic residues" evidence="15">
    <location>
        <begin position="353"/>
        <end position="378"/>
    </location>
</feature>
<protein>
    <recommendedName>
        <fullName evidence="13">Histidine-rich glycoprotein</fullName>
    </recommendedName>
    <alternativeName>
        <fullName evidence="14">Histidine-proline-rich glycoprotein</fullName>
    </alternativeName>
</protein>
<evidence type="ECO:0000256" key="12">
    <source>
        <dbReference type="ARBA" id="ARBA00023281"/>
    </source>
</evidence>
<feature type="region of interest" description="Disordered" evidence="15">
    <location>
        <begin position="460"/>
        <end position="502"/>
    </location>
</feature>
<evidence type="ECO:0000313" key="19">
    <source>
        <dbReference type="RefSeq" id="XP_060054527.1"/>
    </source>
</evidence>
<keyword evidence="5 16" id="KW-0732">Signal</keyword>
<keyword evidence="2" id="KW-0964">Secreted</keyword>
<keyword evidence="11" id="KW-0325">Glycoprotein</keyword>
<proteinExistence type="predicted"/>
<keyword evidence="3" id="KW-0358">Heparin-binding</keyword>
<accession>A0ABM3Y0C6</accession>
<evidence type="ECO:0000256" key="13">
    <source>
        <dbReference type="ARBA" id="ARBA00039613"/>
    </source>
</evidence>
<evidence type="ECO:0000256" key="5">
    <source>
        <dbReference type="ARBA" id="ARBA00022729"/>
    </source>
</evidence>
<evidence type="ECO:0000256" key="10">
    <source>
        <dbReference type="ARBA" id="ARBA00023157"/>
    </source>
</evidence>
<feature type="chain" id="PRO_5045193158" description="Histidine-rich glycoprotein" evidence="16">
    <location>
        <begin position="22"/>
        <end position="502"/>
    </location>
</feature>
<evidence type="ECO:0000256" key="3">
    <source>
        <dbReference type="ARBA" id="ARBA00022674"/>
    </source>
</evidence>
<evidence type="ECO:0000256" key="6">
    <source>
        <dbReference type="ARBA" id="ARBA00022737"/>
    </source>
</evidence>
<dbReference type="InterPro" id="IPR046350">
    <property type="entry name" value="Cystatin_sf"/>
</dbReference>
<dbReference type="Proteomes" id="UP001652624">
    <property type="component" value="Chromosome 9"/>
</dbReference>
<feature type="compositionally biased region" description="Basic residues" evidence="15">
    <location>
        <begin position="284"/>
        <end position="294"/>
    </location>
</feature>
<comment type="subcellular location">
    <subcellularLocation>
        <location evidence="1">Secreted</location>
    </subcellularLocation>
</comment>
<dbReference type="PANTHER" id="PTHR13814:SF3">
    <property type="entry name" value="HISTIDINE-RICH GLYCOPROTEIN"/>
    <property type="match status" value="1"/>
</dbReference>
<evidence type="ECO:0000256" key="1">
    <source>
        <dbReference type="ARBA" id="ARBA00004613"/>
    </source>
</evidence>
<dbReference type="GeneID" id="103110631"/>
<evidence type="ECO:0000256" key="8">
    <source>
        <dbReference type="ARBA" id="ARBA00023008"/>
    </source>
</evidence>
<evidence type="ECO:0000259" key="17">
    <source>
        <dbReference type="SMART" id="SM00043"/>
    </source>
</evidence>
<keyword evidence="12" id="KW-0280">Fibrinolysis</keyword>
<dbReference type="SUPFAM" id="SSF54403">
    <property type="entry name" value="Cystatin/monellin"/>
    <property type="match status" value="1"/>
</dbReference>
<feature type="region of interest" description="Disordered" evidence="15">
    <location>
        <begin position="258"/>
        <end position="448"/>
    </location>
</feature>
<keyword evidence="6" id="KW-0677">Repeat</keyword>
<evidence type="ECO:0000256" key="14">
    <source>
        <dbReference type="ARBA" id="ARBA00041330"/>
    </source>
</evidence>
<dbReference type="InterPro" id="IPR000010">
    <property type="entry name" value="Cystatin_dom"/>
</dbReference>
<keyword evidence="7" id="KW-0862">Zinc</keyword>
<evidence type="ECO:0000256" key="9">
    <source>
        <dbReference type="ARBA" id="ARBA00023084"/>
    </source>
</evidence>
<evidence type="ECO:0000256" key="2">
    <source>
        <dbReference type="ARBA" id="ARBA00022525"/>
    </source>
</evidence>
<feature type="compositionally biased region" description="Basic residues" evidence="15">
    <location>
        <begin position="314"/>
        <end position="324"/>
    </location>
</feature>
<feature type="compositionally biased region" description="Polar residues" evidence="15">
    <location>
        <begin position="493"/>
        <end position="502"/>
    </location>
</feature>
<dbReference type="PANTHER" id="PTHR13814">
    <property type="entry name" value="FETUIN"/>
    <property type="match status" value="1"/>
</dbReference>
<evidence type="ECO:0000256" key="16">
    <source>
        <dbReference type="SAM" id="SignalP"/>
    </source>
</evidence>
<feature type="domain" description="Cystatin" evidence="17">
    <location>
        <begin position="19"/>
        <end position="130"/>
    </location>
</feature>
<evidence type="ECO:0000256" key="4">
    <source>
        <dbReference type="ARBA" id="ARBA00022696"/>
    </source>
</evidence>
<keyword evidence="18" id="KW-1185">Reference proteome</keyword>
<feature type="compositionally biased region" description="Basic residues" evidence="15">
    <location>
        <begin position="414"/>
        <end position="441"/>
    </location>
</feature>
<dbReference type="Gene3D" id="3.10.450.10">
    <property type="match status" value="2"/>
</dbReference>
<evidence type="ECO:0000256" key="11">
    <source>
        <dbReference type="ARBA" id="ARBA00023180"/>
    </source>
</evidence>